<dbReference type="OrthoDB" id="4356069at2759"/>
<reference evidence="2" key="1">
    <citation type="submission" date="2021-01" db="EMBL/GenBank/DDBJ databases">
        <authorList>
            <consortium name="Aspergillus puulaauensis MK2 genome sequencing consortium"/>
            <person name="Kazuki M."/>
            <person name="Futagami T."/>
        </authorList>
    </citation>
    <scope>NUCLEOTIDE SEQUENCE</scope>
    <source>
        <strain evidence="2">MK2</strain>
    </source>
</reference>
<evidence type="ECO:0000313" key="2">
    <source>
        <dbReference type="EMBL" id="BCS20964.1"/>
    </source>
</evidence>
<sequence length="256" mass="28029">MKNPLKIMTAIIEKIRRKRRVSSELDSRWGDVAISSPNEGSWNQYERASAKTTAPVSSRSTDHAHSQEPKQILKPPSQPQVSISRGGLPSRKDAFIDSSITVPTGYYDAKVRRQAKGKTRSPKTRHVQPKHITLPKSWEENRHGDSSADEAEDDIPALGSEKRGTEDANSRGSKSPPLSVTSRMRRCSGQSTSTDAIFSVPGTASSQRTSFSVDDPRLARHTPQHEKKPPHGTKAGDAGPIPAAQELVPSYDDLYG</sequence>
<feature type="compositionally biased region" description="Polar residues" evidence="1">
    <location>
        <begin position="35"/>
        <end position="59"/>
    </location>
</feature>
<feature type="compositionally biased region" description="Basic and acidic residues" evidence="1">
    <location>
        <begin position="214"/>
        <end position="229"/>
    </location>
</feature>
<dbReference type="AlphaFoldDB" id="A0A7R8AIP7"/>
<accession>A0A7R8AIP7</accession>
<feature type="region of interest" description="Disordered" evidence="1">
    <location>
        <begin position="111"/>
        <end position="256"/>
    </location>
</feature>
<dbReference type="EMBL" id="AP024444">
    <property type="protein sequence ID" value="BCS20964.1"/>
    <property type="molecule type" value="Genomic_DNA"/>
</dbReference>
<dbReference type="GeneID" id="64970969"/>
<feature type="compositionally biased region" description="Basic residues" evidence="1">
    <location>
        <begin position="112"/>
        <end position="129"/>
    </location>
</feature>
<keyword evidence="3" id="KW-1185">Reference proteome</keyword>
<reference evidence="2" key="2">
    <citation type="submission" date="2021-02" db="EMBL/GenBank/DDBJ databases">
        <title>Aspergillus puulaauensis MK2 genome sequence.</title>
        <authorList>
            <person name="Futagami T."/>
            <person name="Mori K."/>
            <person name="Kadooka C."/>
            <person name="Tanaka T."/>
        </authorList>
    </citation>
    <scope>NUCLEOTIDE SEQUENCE</scope>
    <source>
        <strain evidence="2">MK2</strain>
    </source>
</reference>
<dbReference type="Proteomes" id="UP000654913">
    <property type="component" value="Chromosome 2"/>
</dbReference>
<feature type="compositionally biased region" description="Basic and acidic residues" evidence="1">
    <location>
        <begin position="137"/>
        <end position="146"/>
    </location>
</feature>
<dbReference type="KEGG" id="apuu:APUU_21396A"/>
<evidence type="ECO:0000313" key="3">
    <source>
        <dbReference type="Proteomes" id="UP000654913"/>
    </source>
</evidence>
<protein>
    <submittedName>
        <fullName evidence="2">Uncharacterized protein</fullName>
    </submittedName>
</protein>
<dbReference type="RefSeq" id="XP_041553158.1">
    <property type="nucleotide sequence ID" value="XM_041700143.1"/>
</dbReference>
<organism evidence="2 3">
    <name type="scientific">Aspergillus puulaauensis</name>
    <dbReference type="NCBI Taxonomy" id="1220207"/>
    <lineage>
        <taxon>Eukaryota</taxon>
        <taxon>Fungi</taxon>
        <taxon>Dikarya</taxon>
        <taxon>Ascomycota</taxon>
        <taxon>Pezizomycotina</taxon>
        <taxon>Eurotiomycetes</taxon>
        <taxon>Eurotiomycetidae</taxon>
        <taxon>Eurotiales</taxon>
        <taxon>Aspergillaceae</taxon>
        <taxon>Aspergillus</taxon>
    </lineage>
</organism>
<evidence type="ECO:0000256" key="1">
    <source>
        <dbReference type="SAM" id="MobiDB-lite"/>
    </source>
</evidence>
<feature type="compositionally biased region" description="Polar residues" evidence="1">
    <location>
        <begin position="170"/>
        <end position="212"/>
    </location>
</feature>
<name>A0A7R8AIP7_9EURO</name>
<feature type="compositionally biased region" description="Basic and acidic residues" evidence="1">
    <location>
        <begin position="160"/>
        <end position="169"/>
    </location>
</feature>
<gene>
    <name evidence="2" type="ORF">APUU_21396A</name>
</gene>
<proteinExistence type="predicted"/>
<feature type="region of interest" description="Disordered" evidence="1">
    <location>
        <begin position="22"/>
        <end position="96"/>
    </location>
</feature>